<protein>
    <submittedName>
        <fullName evidence="1">Uncharacterized protein</fullName>
    </submittedName>
</protein>
<accession>A0A9D4KVD5</accession>
<name>A0A9D4KVD5_DREPO</name>
<dbReference type="EMBL" id="JAIWYP010000003">
    <property type="protein sequence ID" value="KAH3846399.1"/>
    <property type="molecule type" value="Genomic_DNA"/>
</dbReference>
<organism evidence="1 2">
    <name type="scientific">Dreissena polymorpha</name>
    <name type="common">Zebra mussel</name>
    <name type="synonym">Mytilus polymorpha</name>
    <dbReference type="NCBI Taxonomy" id="45954"/>
    <lineage>
        <taxon>Eukaryota</taxon>
        <taxon>Metazoa</taxon>
        <taxon>Spiralia</taxon>
        <taxon>Lophotrochozoa</taxon>
        <taxon>Mollusca</taxon>
        <taxon>Bivalvia</taxon>
        <taxon>Autobranchia</taxon>
        <taxon>Heteroconchia</taxon>
        <taxon>Euheterodonta</taxon>
        <taxon>Imparidentia</taxon>
        <taxon>Neoheterodontei</taxon>
        <taxon>Myida</taxon>
        <taxon>Dreissenoidea</taxon>
        <taxon>Dreissenidae</taxon>
        <taxon>Dreissena</taxon>
    </lineage>
</organism>
<reference evidence="1" key="1">
    <citation type="journal article" date="2019" name="bioRxiv">
        <title>The Genome of the Zebra Mussel, Dreissena polymorpha: A Resource for Invasive Species Research.</title>
        <authorList>
            <person name="McCartney M.A."/>
            <person name="Auch B."/>
            <person name="Kono T."/>
            <person name="Mallez S."/>
            <person name="Zhang Y."/>
            <person name="Obille A."/>
            <person name="Becker A."/>
            <person name="Abrahante J.E."/>
            <person name="Garbe J."/>
            <person name="Badalamenti J.P."/>
            <person name="Herman A."/>
            <person name="Mangelson H."/>
            <person name="Liachko I."/>
            <person name="Sullivan S."/>
            <person name="Sone E.D."/>
            <person name="Koren S."/>
            <person name="Silverstein K.A.T."/>
            <person name="Beckman K.B."/>
            <person name="Gohl D.M."/>
        </authorList>
    </citation>
    <scope>NUCLEOTIDE SEQUENCE</scope>
    <source>
        <strain evidence="1">Duluth1</strain>
        <tissue evidence="1">Whole animal</tissue>
    </source>
</reference>
<dbReference type="AlphaFoldDB" id="A0A9D4KVD5"/>
<proteinExistence type="predicted"/>
<comment type="caution">
    <text evidence="1">The sequence shown here is derived from an EMBL/GenBank/DDBJ whole genome shotgun (WGS) entry which is preliminary data.</text>
</comment>
<sequence>MFLMALQLASLKPSLHTCAVWSGAALSAINHARFCGLIRYLLTRLRDVQAGP</sequence>
<dbReference type="Proteomes" id="UP000828390">
    <property type="component" value="Unassembled WGS sequence"/>
</dbReference>
<evidence type="ECO:0000313" key="1">
    <source>
        <dbReference type="EMBL" id="KAH3846399.1"/>
    </source>
</evidence>
<evidence type="ECO:0000313" key="2">
    <source>
        <dbReference type="Proteomes" id="UP000828390"/>
    </source>
</evidence>
<keyword evidence="2" id="KW-1185">Reference proteome</keyword>
<reference evidence="1" key="2">
    <citation type="submission" date="2020-11" db="EMBL/GenBank/DDBJ databases">
        <authorList>
            <person name="McCartney M.A."/>
            <person name="Auch B."/>
            <person name="Kono T."/>
            <person name="Mallez S."/>
            <person name="Becker A."/>
            <person name="Gohl D.M."/>
            <person name="Silverstein K.A.T."/>
            <person name="Koren S."/>
            <person name="Bechman K.B."/>
            <person name="Herman A."/>
            <person name="Abrahante J.E."/>
            <person name="Garbe J."/>
        </authorList>
    </citation>
    <scope>NUCLEOTIDE SEQUENCE</scope>
    <source>
        <strain evidence="1">Duluth1</strain>
        <tissue evidence="1">Whole animal</tissue>
    </source>
</reference>
<gene>
    <name evidence="1" type="ORF">DPMN_088700</name>
</gene>